<dbReference type="PANTHER" id="PTHR43421">
    <property type="entry name" value="METALLOPROTEASE PMBA"/>
    <property type="match status" value="1"/>
</dbReference>
<evidence type="ECO:0000313" key="3">
    <source>
        <dbReference type="Proteomes" id="UP000234857"/>
    </source>
</evidence>
<comment type="caution">
    <text evidence="2">The sequence shown here is derived from an EMBL/GenBank/DDBJ whole genome shotgun (WGS) entry which is preliminary data.</text>
</comment>
<dbReference type="EMBL" id="PKTG01000107">
    <property type="protein sequence ID" value="PLX16762.1"/>
    <property type="molecule type" value="Genomic_DNA"/>
</dbReference>
<proteinExistence type="predicted"/>
<sequence>MWKDGTISTSRWVWWSVCKSKRIDGSIIGGIMQFEKYTIDERQTSVSIENSETASLRRKNIKKTGIRAFDGKKMGISGFLGNDGEAIAKKKAVENLKRGVDYRFELEQDISRNEIDIKRKISDDELLKIADNTTNWISCEFDDFRFSGRFFTTMNKTMLENTSDLSLSHEIGYFSMYYTFKKKSSTSIFDGFLSYSGRDFEIEAFKRYSSDLLKAYDNKAKSPSSRMPVIFAEEAVLGKLFNELNPHLIESGSSLLSGKIDKKIFSEKFNLINGRIAGVDLEPFFDSEGVVPDNGIFEIIKDGVIISPYTDKKISEKYGFKKTANASSAYDGMHSPSPQGLRMETTGNDLIDVINDEKCILVVMASGGDYTSSGDYNTPVQLSFLVESGKITARLPELYLSSNIFSMYGEDFIGVASDPFRKGNLERVFGAYMKISSQETDV</sequence>
<dbReference type="InterPro" id="IPR045569">
    <property type="entry name" value="Metalloprtase-TldD/E_C"/>
</dbReference>
<dbReference type="GO" id="GO:0008237">
    <property type="term" value="F:metallopeptidase activity"/>
    <property type="evidence" value="ECO:0007669"/>
    <property type="project" value="InterPro"/>
</dbReference>
<evidence type="ECO:0000259" key="1">
    <source>
        <dbReference type="Pfam" id="PF19289"/>
    </source>
</evidence>
<organism evidence="2 3">
    <name type="scientific">Muiribacterium halophilum</name>
    <dbReference type="NCBI Taxonomy" id="2053465"/>
    <lineage>
        <taxon>Bacteria</taxon>
        <taxon>Candidatus Muiribacteriota</taxon>
        <taxon>Candidatus Muiribacteriia</taxon>
        <taxon>Candidatus Muiribacteriales</taxon>
        <taxon>Candidatus Muiribacteriaceae</taxon>
        <taxon>Candidatus Muiribacterium</taxon>
    </lineage>
</organism>
<feature type="domain" description="Metalloprotease TldD/E C-terminal" evidence="1">
    <location>
        <begin position="225"/>
        <end position="419"/>
    </location>
</feature>
<dbReference type="SUPFAM" id="SSF111283">
    <property type="entry name" value="Putative modulator of DNA gyrase, PmbA/TldD"/>
    <property type="match status" value="1"/>
</dbReference>
<dbReference type="InterPro" id="IPR036059">
    <property type="entry name" value="TldD/PmbA_sf"/>
</dbReference>
<reference evidence="2 3" key="1">
    <citation type="submission" date="2017-11" db="EMBL/GenBank/DDBJ databases">
        <title>Genome-resolved metagenomics identifies genetic mobility, metabolic interactions, and unexpected diversity in perchlorate-reducing communities.</title>
        <authorList>
            <person name="Barnum T.P."/>
            <person name="Figueroa I.A."/>
            <person name="Carlstrom C.I."/>
            <person name="Lucas L.N."/>
            <person name="Engelbrektson A.L."/>
            <person name="Coates J.D."/>
        </authorList>
    </citation>
    <scope>NUCLEOTIDE SEQUENCE [LARGE SCALE GENOMIC DNA]</scope>
    <source>
        <strain evidence="2">BM706</strain>
    </source>
</reference>
<evidence type="ECO:0000313" key="2">
    <source>
        <dbReference type="EMBL" id="PLX16762.1"/>
    </source>
</evidence>
<dbReference type="Pfam" id="PF19289">
    <property type="entry name" value="PmbA_TldD_3rd"/>
    <property type="match status" value="1"/>
</dbReference>
<dbReference type="Proteomes" id="UP000234857">
    <property type="component" value="Unassembled WGS sequence"/>
</dbReference>
<dbReference type="GO" id="GO:0006508">
    <property type="term" value="P:proteolysis"/>
    <property type="evidence" value="ECO:0007669"/>
    <property type="project" value="InterPro"/>
</dbReference>
<dbReference type="AlphaFoldDB" id="A0A2N5ZDK9"/>
<name>A0A2N5ZDK9_MUIH1</name>
<gene>
    <name evidence="2" type="ORF">C0601_09800</name>
</gene>
<dbReference type="InterPro" id="IPR047657">
    <property type="entry name" value="PmbA"/>
</dbReference>
<accession>A0A2N5ZDK9</accession>
<protein>
    <recommendedName>
        <fullName evidence="1">Metalloprotease TldD/E C-terminal domain-containing protein</fullName>
    </recommendedName>
</protein>
<dbReference type="GO" id="GO:0005829">
    <property type="term" value="C:cytosol"/>
    <property type="evidence" value="ECO:0007669"/>
    <property type="project" value="TreeGrafter"/>
</dbReference>
<dbReference type="PANTHER" id="PTHR43421:SF1">
    <property type="entry name" value="METALLOPROTEASE PMBA"/>
    <property type="match status" value="1"/>
</dbReference>